<dbReference type="InterPro" id="IPR051799">
    <property type="entry name" value="NADH_flavin_oxidoreductase"/>
</dbReference>
<evidence type="ECO:0000313" key="4">
    <source>
        <dbReference type="EMBL" id="QTL97334.1"/>
    </source>
</evidence>
<dbReference type="InterPro" id="IPR013785">
    <property type="entry name" value="Aldolase_TIM"/>
</dbReference>
<evidence type="ECO:0000256" key="1">
    <source>
        <dbReference type="ARBA" id="ARBA00022630"/>
    </source>
</evidence>
<keyword evidence="5" id="KW-1185">Reference proteome</keyword>
<dbReference type="PANTHER" id="PTHR43656">
    <property type="entry name" value="BINDING OXIDOREDUCTASE, PUTATIVE (AFU_ORTHOLOGUE AFUA_2G08260)-RELATED"/>
    <property type="match status" value="1"/>
</dbReference>
<dbReference type="PANTHER" id="PTHR43656:SF2">
    <property type="entry name" value="BINDING OXIDOREDUCTASE, PUTATIVE (AFU_ORTHOLOGUE AFUA_2G08260)-RELATED"/>
    <property type="match status" value="1"/>
</dbReference>
<dbReference type="GO" id="GO:0016491">
    <property type="term" value="F:oxidoreductase activity"/>
    <property type="evidence" value="ECO:0007669"/>
    <property type="project" value="UniProtKB-KW"/>
</dbReference>
<dbReference type="Pfam" id="PF00724">
    <property type="entry name" value="Oxidored_FMN"/>
    <property type="match status" value="1"/>
</dbReference>
<evidence type="ECO:0000259" key="3">
    <source>
        <dbReference type="Pfam" id="PF00724"/>
    </source>
</evidence>
<dbReference type="Proteomes" id="UP000665020">
    <property type="component" value="Chromosome"/>
</dbReference>
<evidence type="ECO:0000256" key="2">
    <source>
        <dbReference type="ARBA" id="ARBA00023002"/>
    </source>
</evidence>
<gene>
    <name evidence="4" type="ORF">GM661_04705</name>
</gene>
<accession>A0A8A7KGQ3</accession>
<dbReference type="SUPFAM" id="SSF51395">
    <property type="entry name" value="FMN-linked oxidoreductases"/>
    <property type="match status" value="1"/>
</dbReference>
<name>A0A8A7KGQ3_9FIRM</name>
<proteinExistence type="predicted"/>
<keyword evidence="2" id="KW-0560">Oxidoreductase</keyword>
<feature type="domain" description="NADH:flavin oxidoreductase/NADH oxidase N-terminal" evidence="3">
    <location>
        <begin position="38"/>
        <end position="253"/>
    </location>
</feature>
<dbReference type="GO" id="GO:0010181">
    <property type="term" value="F:FMN binding"/>
    <property type="evidence" value="ECO:0007669"/>
    <property type="project" value="InterPro"/>
</dbReference>
<organism evidence="4 5">
    <name type="scientific">Iocasia fonsfrigidae</name>
    <dbReference type="NCBI Taxonomy" id="2682810"/>
    <lineage>
        <taxon>Bacteria</taxon>
        <taxon>Bacillati</taxon>
        <taxon>Bacillota</taxon>
        <taxon>Clostridia</taxon>
        <taxon>Halanaerobiales</taxon>
        <taxon>Halanaerobiaceae</taxon>
        <taxon>Iocasia</taxon>
    </lineage>
</organism>
<dbReference type="InterPro" id="IPR001155">
    <property type="entry name" value="OxRdtase_FMN_N"/>
</dbReference>
<reference evidence="4" key="1">
    <citation type="submission" date="2019-12" db="EMBL/GenBank/DDBJ databases">
        <authorList>
            <person name="zhang j."/>
            <person name="sun C.M."/>
        </authorList>
    </citation>
    <scope>NUCLEOTIDE SEQUENCE</scope>
    <source>
        <strain evidence="4">NS-1</strain>
    </source>
</reference>
<evidence type="ECO:0000313" key="5">
    <source>
        <dbReference type="Proteomes" id="UP000665020"/>
    </source>
</evidence>
<protein>
    <submittedName>
        <fullName evidence="4">NADH:flavin oxidoreductase</fullName>
    </submittedName>
</protein>
<dbReference type="RefSeq" id="WP_230868964.1">
    <property type="nucleotide sequence ID" value="NZ_CP046640.1"/>
</dbReference>
<dbReference type="EMBL" id="CP046640">
    <property type="protein sequence ID" value="QTL97334.1"/>
    <property type="molecule type" value="Genomic_DNA"/>
</dbReference>
<keyword evidence="1" id="KW-0285">Flavoprotein</keyword>
<dbReference type="AlphaFoldDB" id="A0A8A7KGQ3"/>
<dbReference type="Gene3D" id="3.20.20.70">
    <property type="entry name" value="Aldolase class I"/>
    <property type="match status" value="1"/>
</dbReference>
<sequence length="443" mass="50258">MRNNKFNYKTMGELKDDIRRLNLNCPLEKDIDVLGEEIKIVERVIPNRLAIHPMEGADANSDGRPGELTLRRYKRYAESGAGLIWVEAVAVNESGRANNKQLYLNEETVAEFKNMVDMIREKAIETMGDDFNPYLVIQLTHSGRFGENRDILFHHELADKAAGIDSSKAVMTDEELASLEDDFLRAARLAKKAGFDAVDVKACHRYLLSENLAAHTRDGKYGGDYENRTRLFKNAVRKISERVDIDLASRMNIYDAIPYPYGWGTDQKGNEDLSEPRRLVREMEELGVKLINVTAATPYIYPHINRPYDLPGNLGYKPPEHPLIGVERLLRLGRVVQEELNDCIVVGTGYTWLRQFAPHVAAGVIKNGWAKMIGFGRQAFAYPDFAKDIVKDGQMNTKKVCVTCSKCAELKAKKKHSGCVIRDKEVYLPIYQKLLEEYKAEKA</sequence>
<dbReference type="KEGG" id="ifn:GM661_04705"/>